<dbReference type="KEGG" id="mpq:ABA45_06500"/>
<organism evidence="2 3">
    <name type="scientific">Marinobacter psychrophilus</name>
    <dbReference type="NCBI Taxonomy" id="330734"/>
    <lineage>
        <taxon>Bacteria</taxon>
        <taxon>Pseudomonadati</taxon>
        <taxon>Pseudomonadota</taxon>
        <taxon>Gammaproteobacteria</taxon>
        <taxon>Pseudomonadales</taxon>
        <taxon>Marinobacteraceae</taxon>
        <taxon>Marinobacter</taxon>
    </lineage>
</organism>
<sequence length="831" mass="94441">MAALLRRLFKSRTTKLKTPAAAVNKQLQQAEAAKSAKEDRDARIAKQLEAVQGMPAQTKLAELAIGGLTAEVRSRAASDLRDEDLLHDVIRQAKGRDKGVFQIVRQTLQQLRDVQAAQNELEEKRQQLIQQAQDQARSEDNTLYEPRLDTLIKQWKSVEIDASNEQITEFLGATHQCRERIRQGQQQQLQKQQQDEKLDQRKQTLTLLDETLIQLKIDDTREPPTLTALDALLKTQLNRWLEASENTDVSAPEQSRYNTASAALRAYVEAHERLTQVQEQIAKLATNAVPGDGTIDDAELGVETAEQAKALLVILDWPTTFPRPEPIIVLQTLAKQRKKAEPVEQPDLPRQNSLSADLDRLLTELDSALENKQLKPAKQLLKNVQQISKKLDSRHQKPFFARTQLLQGQCNELSDWQGFATTPKQIALCEQMEHLAEQPIDPEAKATHIKELQEEWKNLGGSSDRLLWARFRQASDAAYEPCKAYFAAKSDLKHANLATRQLICQQLQEFVAQADWSNIDWKVTERIHQTARQEWKAAWPVEFRDNRPLQKKFDELLKQLDAKLNDERQRNEALKQAIVTSAEELISAEPLTDAMAQAKELQGHWQAIGITRHREDRKLWQAFRQACDAIFARREQENSRQKQAVMAADEQVTNILERADQALSASTNSDELNAIWTELAIYNPEALSTSTRDRYSDVRQRLHTAKQRQELIARLQQWTGCIQARGQAPIDRTDVPLEWTKFNQLDQPIDFQELAIRTEILADQPSPAADQRKRLEIQVQRLAQSIGAAEQSTSPLTDAEKLVALWCLAPASAAASKELEQRMVNALESLV</sequence>
<evidence type="ECO:0008006" key="4">
    <source>
        <dbReference type="Google" id="ProtNLM"/>
    </source>
</evidence>
<accession>A0A0H4HZI8</accession>
<reference evidence="2 3" key="1">
    <citation type="submission" date="2015-05" db="EMBL/GenBank/DDBJ databases">
        <title>Complete genome of Marinobacter psychrophilus strain 20041T isolated from sea-ice of the Canadian Basin.</title>
        <authorList>
            <person name="Song L."/>
            <person name="Ren L."/>
            <person name="Yu Y."/>
            <person name="Wang X."/>
        </authorList>
    </citation>
    <scope>NUCLEOTIDE SEQUENCE [LARGE SCALE GENOMIC DNA]</scope>
    <source>
        <strain evidence="2 3">20041</strain>
    </source>
</reference>
<keyword evidence="1" id="KW-0175">Coiled coil</keyword>
<keyword evidence="3" id="KW-1185">Reference proteome</keyword>
<dbReference type="Proteomes" id="UP000036406">
    <property type="component" value="Chromosome"/>
</dbReference>
<proteinExistence type="predicted"/>
<dbReference type="InterPro" id="IPR007139">
    <property type="entry name" value="DUF349"/>
</dbReference>
<dbReference type="PATRIC" id="fig|330734.3.peg.1374"/>
<protein>
    <recommendedName>
        <fullName evidence="4">DUF349 domain-containing protein</fullName>
    </recommendedName>
</protein>
<name>A0A0H4HZI8_9GAMM</name>
<gene>
    <name evidence="2" type="ORF">ABA45_06500</name>
</gene>
<feature type="coiled-coil region" evidence="1">
    <location>
        <begin position="104"/>
        <end position="138"/>
    </location>
</feature>
<dbReference type="Pfam" id="PF03993">
    <property type="entry name" value="DUF349"/>
    <property type="match status" value="2"/>
</dbReference>
<evidence type="ECO:0000313" key="3">
    <source>
        <dbReference type="Proteomes" id="UP000036406"/>
    </source>
</evidence>
<evidence type="ECO:0000313" key="2">
    <source>
        <dbReference type="EMBL" id="AKO52116.1"/>
    </source>
</evidence>
<evidence type="ECO:0000256" key="1">
    <source>
        <dbReference type="SAM" id="Coils"/>
    </source>
</evidence>
<feature type="coiled-coil region" evidence="1">
    <location>
        <begin position="550"/>
        <end position="584"/>
    </location>
</feature>
<dbReference type="AlphaFoldDB" id="A0A0H4HZI8"/>
<dbReference type="EMBL" id="CP011494">
    <property type="protein sequence ID" value="AKO52116.1"/>
    <property type="molecule type" value="Genomic_DNA"/>
</dbReference>
<dbReference type="STRING" id="330734.ABA45_06500"/>
<dbReference type="RefSeq" id="WP_048384812.1">
    <property type="nucleotide sequence ID" value="NZ_CP011494.1"/>
</dbReference>